<feature type="domain" description="Aminopeptidase P N-terminal" evidence="18">
    <location>
        <begin position="172"/>
        <end position="308"/>
    </location>
</feature>
<evidence type="ECO:0000256" key="16">
    <source>
        <dbReference type="RuleBase" id="RU000590"/>
    </source>
</evidence>
<evidence type="ECO:0000256" key="5">
    <source>
        <dbReference type="ARBA" id="ARBA00022801"/>
    </source>
</evidence>
<comment type="subunit">
    <text evidence="2">Homodimer.</text>
</comment>
<dbReference type="PhylomeDB" id="D7EJV2"/>
<dbReference type="Pfam" id="PF05195">
    <property type="entry name" value="AMP_N"/>
    <property type="match status" value="1"/>
</dbReference>
<feature type="compositionally biased region" description="Basic and acidic residues" evidence="17">
    <location>
        <begin position="704"/>
        <end position="730"/>
    </location>
</feature>
<keyword evidence="8" id="KW-0464">Manganese</keyword>
<feature type="region of interest" description="Disordered" evidence="17">
    <location>
        <begin position="1"/>
        <end position="27"/>
    </location>
</feature>
<evidence type="ECO:0000256" key="9">
    <source>
        <dbReference type="ARBA" id="ARBA00043990"/>
    </source>
</evidence>
<dbReference type="Pfam" id="PF00557">
    <property type="entry name" value="Peptidase_M24"/>
    <property type="match status" value="1"/>
</dbReference>
<dbReference type="SUPFAM" id="SSF53092">
    <property type="entry name" value="Creatinase/prolidase N-terminal domain"/>
    <property type="match status" value="1"/>
</dbReference>
<name>D7EJV2_TRICA</name>
<dbReference type="Gene3D" id="3.90.230.10">
    <property type="entry name" value="Creatinase/methionine aminopeptidase superfamily"/>
    <property type="match status" value="1"/>
</dbReference>
<dbReference type="CDD" id="cd01087">
    <property type="entry name" value="Prolidase"/>
    <property type="match status" value="1"/>
</dbReference>
<dbReference type="FunCoup" id="D7EJV2">
    <property type="interactions" value="908"/>
</dbReference>
<dbReference type="InParanoid" id="D7EJV2"/>
<proteinExistence type="inferred from homology"/>
<evidence type="ECO:0000256" key="3">
    <source>
        <dbReference type="ARBA" id="ARBA00022670"/>
    </source>
</evidence>
<comment type="similarity">
    <text evidence="9">Belongs to the peptidase M24B family. Eukaryotic-type prolidase subfamily.</text>
</comment>
<dbReference type="PROSITE" id="PS51090">
    <property type="entry name" value="CORTACTIN"/>
    <property type="match status" value="5"/>
</dbReference>
<comment type="catalytic activity">
    <reaction evidence="15">
        <text>Xaa-L-Pro dipeptide + H2O = an L-alpha-amino acid + L-proline</text>
        <dbReference type="Rhea" id="RHEA:76407"/>
        <dbReference type="ChEBI" id="CHEBI:15377"/>
        <dbReference type="ChEBI" id="CHEBI:59869"/>
        <dbReference type="ChEBI" id="CHEBI:60039"/>
        <dbReference type="ChEBI" id="CHEBI:195196"/>
        <dbReference type="EC" id="3.4.13.9"/>
    </reaction>
</comment>
<dbReference type="eggNOG" id="KOG2737">
    <property type="taxonomic scope" value="Eukaryota"/>
</dbReference>
<dbReference type="InterPro" id="IPR001131">
    <property type="entry name" value="Peptidase_M24B_aminopep-P_CS"/>
</dbReference>
<evidence type="ECO:0000313" key="20">
    <source>
        <dbReference type="Proteomes" id="UP000007266"/>
    </source>
</evidence>
<dbReference type="GO" id="GO:0030145">
    <property type="term" value="F:manganese ion binding"/>
    <property type="evidence" value="ECO:0007669"/>
    <property type="project" value="InterPro"/>
</dbReference>
<dbReference type="InterPro" id="IPR003134">
    <property type="entry name" value="Hs1_Cortactin"/>
</dbReference>
<dbReference type="HOGENOM" id="CLU_353873_0_0_1"/>
<dbReference type="SMART" id="SM01011">
    <property type="entry name" value="AMP_N"/>
    <property type="match status" value="1"/>
</dbReference>
<evidence type="ECO:0000256" key="17">
    <source>
        <dbReference type="SAM" id="MobiDB-lite"/>
    </source>
</evidence>
<dbReference type="PANTHER" id="PTHR48480">
    <property type="match status" value="1"/>
</dbReference>
<protein>
    <recommendedName>
        <fullName evidence="11">Xaa-Pro dipeptidase</fullName>
        <ecNumber evidence="10">3.4.13.9</ecNumber>
    </recommendedName>
    <alternativeName>
        <fullName evidence="14">Imidodipeptidase</fullName>
    </alternativeName>
    <alternativeName>
        <fullName evidence="12">Peptidase D</fullName>
    </alternativeName>
    <alternativeName>
        <fullName evidence="13">Proline dipeptidase</fullName>
    </alternativeName>
</protein>
<dbReference type="Proteomes" id="UP000007266">
    <property type="component" value="Unassembled WGS sequence"/>
</dbReference>
<evidence type="ECO:0000256" key="4">
    <source>
        <dbReference type="ARBA" id="ARBA00022723"/>
    </source>
</evidence>
<dbReference type="Pfam" id="PF02218">
    <property type="entry name" value="HS1_rep"/>
    <property type="match status" value="4"/>
</dbReference>
<accession>D7EJV2</accession>
<reference evidence="19 20" key="1">
    <citation type="journal article" date="2008" name="Nature">
        <title>The genome of the model beetle and pest Tribolium castaneum.</title>
        <authorList>
            <consortium name="Tribolium Genome Sequencing Consortium"/>
            <person name="Richards S."/>
            <person name="Gibbs R.A."/>
            <person name="Weinstock G.M."/>
            <person name="Brown S.J."/>
            <person name="Denell R."/>
            <person name="Beeman R.W."/>
            <person name="Gibbs R."/>
            <person name="Beeman R.W."/>
            <person name="Brown S.J."/>
            <person name="Bucher G."/>
            <person name="Friedrich M."/>
            <person name="Grimmelikhuijzen C.J."/>
            <person name="Klingler M."/>
            <person name="Lorenzen M."/>
            <person name="Richards S."/>
            <person name="Roth S."/>
            <person name="Schroder R."/>
            <person name="Tautz D."/>
            <person name="Zdobnov E.M."/>
            <person name="Muzny D."/>
            <person name="Gibbs R.A."/>
            <person name="Weinstock G.M."/>
            <person name="Attaway T."/>
            <person name="Bell S."/>
            <person name="Buhay C.J."/>
            <person name="Chandrabose M.N."/>
            <person name="Chavez D."/>
            <person name="Clerk-Blankenburg K.P."/>
            <person name="Cree A."/>
            <person name="Dao M."/>
            <person name="Davis C."/>
            <person name="Chacko J."/>
            <person name="Dinh H."/>
            <person name="Dugan-Rocha S."/>
            <person name="Fowler G."/>
            <person name="Garner T.T."/>
            <person name="Garnes J."/>
            <person name="Gnirke A."/>
            <person name="Hawes A."/>
            <person name="Hernandez J."/>
            <person name="Hines S."/>
            <person name="Holder M."/>
            <person name="Hume J."/>
            <person name="Jhangiani S.N."/>
            <person name="Joshi V."/>
            <person name="Khan Z.M."/>
            <person name="Jackson L."/>
            <person name="Kovar C."/>
            <person name="Kowis A."/>
            <person name="Lee S."/>
            <person name="Lewis L.R."/>
            <person name="Margolis J."/>
            <person name="Morgan M."/>
            <person name="Nazareth L.V."/>
            <person name="Nguyen N."/>
            <person name="Okwuonu G."/>
            <person name="Parker D."/>
            <person name="Richards S."/>
            <person name="Ruiz S.J."/>
            <person name="Santibanez J."/>
            <person name="Savard J."/>
            <person name="Scherer S.E."/>
            <person name="Schneider B."/>
            <person name="Sodergren E."/>
            <person name="Tautz D."/>
            <person name="Vattahil S."/>
            <person name="Villasana D."/>
            <person name="White C.S."/>
            <person name="Wright R."/>
            <person name="Park Y."/>
            <person name="Beeman R.W."/>
            <person name="Lord J."/>
            <person name="Oppert B."/>
            <person name="Lorenzen M."/>
            <person name="Brown S."/>
            <person name="Wang L."/>
            <person name="Savard J."/>
            <person name="Tautz D."/>
            <person name="Richards S."/>
            <person name="Weinstock G."/>
            <person name="Gibbs R.A."/>
            <person name="Liu Y."/>
            <person name="Worley K."/>
            <person name="Weinstock G."/>
            <person name="Elsik C.G."/>
            <person name="Reese J.T."/>
            <person name="Elhaik E."/>
            <person name="Landan G."/>
            <person name="Graur D."/>
            <person name="Arensburger P."/>
            <person name="Atkinson P."/>
            <person name="Beeman R.W."/>
            <person name="Beidler J."/>
            <person name="Brown S.J."/>
            <person name="Demuth J.P."/>
            <person name="Drury D.W."/>
            <person name="Du Y.Z."/>
            <person name="Fujiwara H."/>
            <person name="Lorenzen M."/>
            <person name="Maselli V."/>
            <person name="Osanai M."/>
            <person name="Park Y."/>
            <person name="Robertson H.M."/>
            <person name="Tu Z."/>
            <person name="Wang J.J."/>
            <person name="Wang S."/>
            <person name="Richards S."/>
            <person name="Song H."/>
            <person name="Zhang L."/>
            <person name="Sodergren E."/>
            <person name="Werner D."/>
            <person name="Stanke M."/>
            <person name="Morgenstern B."/>
            <person name="Solovyev V."/>
            <person name="Kosarev P."/>
            <person name="Brown G."/>
            <person name="Chen H.C."/>
            <person name="Ermolaeva O."/>
            <person name="Hlavina W."/>
            <person name="Kapustin Y."/>
            <person name="Kiryutin B."/>
            <person name="Kitts P."/>
            <person name="Maglott D."/>
            <person name="Pruitt K."/>
            <person name="Sapojnikov V."/>
            <person name="Souvorov A."/>
            <person name="Mackey A.J."/>
            <person name="Waterhouse R.M."/>
            <person name="Wyder S."/>
            <person name="Zdobnov E.M."/>
            <person name="Zdobnov E.M."/>
            <person name="Wyder S."/>
            <person name="Kriventseva E.V."/>
            <person name="Kadowaki T."/>
            <person name="Bork P."/>
            <person name="Aranda M."/>
            <person name="Bao R."/>
            <person name="Beermann A."/>
            <person name="Berns N."/>
            <person name="Bolognesi R."/>
            <person name="Bonneton F."/>
            <person name="Bopp D."/>
            <person name="Brown S.J."/>
            <person name="Bucher G."/>
            <person name="Butts T."/>
            <person name="Chaumot A."/>
            <person name="Denell R.E."/>
            <person name="Ferrier D.E."/>
            <person name="Friedrich M."/>
            <person name="Gordon C.M."/>
            <person name="Jindra M."/>
            <person name="Klingler M."/>
            <person name="Lan Q."/>
            <person name="Lattorff H.M."/>
            <person name="Laudet V."/>
            <person name="von Levetsow C."/>
            <person name="Liu Z."/>
            <person name="Lutz R."/>
            <person name="Lynch J.A."/>
            <person name="da Fonseca R.N."/>
            <person name="Posnien N."/>
            <person name="Reuter R."/>
            <person name="Roth S."/>
            <person name="Savard J."/>
            <person name="Schinko J.B."/>
            <person name="Schmitt C."/>
            <person name="Schoppmeier M."/>
            <person name="Schroder R."/>
            <person name="Shippy T.D."/>
            <person name="Simonnet F."/>
            <person name="Marques-Souza H."/>
            <person name="Tautz D."/>
            <person name="Tomoyasu Y."/>
            <person name="Trauner J."/>
            <person name="Van der Zee M."/>
            <person name="Vervoort M."/>
            <person name="Wittkopp N."/>
            <person name="Wimmer E.A."/>
            <person name="Yang X."/>
            <person name="Jones A.K."/>
            <person name="Sattelle D.B."/>
            <person name="Ebert P.R."/>
            <person name="Nelson D."/>
            <person name="Scott J.G."/>
            <person name="Beeman R.W."/>
            <person name="Muthukrishnan S."/>
            <person name="Kramer K.J."/>
            <person name="Arakane Y."/>
            <person name="Beeman R.W."/>
            <person name="Zhu Q."/>
            <person name="Hogenkamp D."/>
            <person name="Dixit R."/>
            <person name="Oppert B."/>
            <person name="Jiang H."/>
            <person name="Zou Z."/>
            <person name="Marshall J."/>
            <person name="Elpidina E."/>
            <person name="Vinokurov K."/>
            <person name="Oppert C."/>
            <person name="Zou Z."/>
            <person name="Evans J."/>
            <person name="Lu Z."/>
            <person name="Zhao P."/>
            <person name="Sumathipala N."/>
            <person name="Altincicek B."/>
            <person name="Vilcinskas A."/>
            <person name="Williams M."/>
            <person name="Hultmark D."/>
            <person name="Hetru C."/>
            <person name="Jiang H."/>
            <person name="Grimmelikhuijzen C.J."/>
            <person name="Hauser F."/>
            <person name="Cazzamali G."/>
            <person name="Williamson M."/>
            <person name="Park Y."/>
            <person name="Li B."/>
            <person name="Tanaka Y."/>
            <person name="Predel R."/>
            <person name="Neupert S."/>
            <person name="Schachtner J."/>
            <person name="Verleyen P."/>
            <person name="Raible F."/>
            <person name="Bork P."/>
            <person name="Friedrich M."/>
            <person name="Walden K.K."/>
            <person name="Robertson H.M."/>
            <person name="Angeli S."/>
            <person name="Foret S."/>
            <person name="Bucher G."/>
            <person name="Schuetz S."/>
            <person name="Maleszka R."/>
            <person name="Wimmer E.A."/>
            <person name="Beeman R.W."/>
            <person name="Lorenzen M."/>
            <person name="Tomoyasu Y."/>
            <person name="Miller S.C."/>
            <person name="Grossmann D."/>
            <person name="Bucher G."/>
        </authorList>
    </citation>
    <scope>NUCLEOTIDE SEQUENCE [LARGE SCALE GENOMIC DNA]</scope>
    <source>
        <strain evidence="19 20">Georgia GA2</strain>
    </source>
</reference>
<dbReference type="EC" id="3.4.13.9" evidence="10"/>
<evidence type="ECO:0000256" key="2">
    <source>
        <dbReference type="ARBA" id="ARBA00011738"/>
    </source>
</evidence>
<dbReference type="STRING" id="7070.D7EJV2"/>
<dbReference type="GO" id="GO:0006508">
    <property type="term" value="P:proteolysis"/>
    <property type="evidence" value="ECO:0000318"/>
    <property type="project" value="GO_Central"/>
</dbReference>
<dbReference type="FunFam" id="3.90.230.10:FF:000002">
    <property type="entry name" value="Xaa-Pro aminopeptidase 3"/>
    <property type="match status" value="1"/>
</dbReference>
<dbReference type="SUPFAM" id="SSF55920">
    <property type="entry name" value="Creatinase/aminopeptidase"/>
    <property type="match status" value="1"/>
</dbReference>
<evidence type="ECO:0000313" key="19">
    <source>
        <dbReference type="EMBL" id="EFA12883.1"/>
    </source>
</evidence>
<dbReference type="InterPro" id="IPR007865">
    <property type="entry name" value="Aminopep_P_N"/>
</dbReference>
<keyword evidence="3" id="KW-0645">Protease</keyword>
<dbReference type="GO" id="GO:0008233">
    <property type="term" value="F:peptidase activity"/>
    <property type="evidence" value="ECO:0000318"/>
    <property type="project" value="GO_Central"/>
</dbReference>
<organism evidence="19 20">
    <name type="scientific">Tribolium castaneum</name>
    <name type="common">Red flour beetle</name>
    <dbReference type="NCBI Taxonomy" id="7070"/>
    <lineage>
        <taxon>Eukaryota</taxon>
        <taxon>Metazoa</taxon>
        <taxon>Ecdysozoa</taxon>
        <taxon>Arthropoda</taxon>
        <taxon>Hexapoda</taxon>
        <taxon>Insecta</taxon>
        <taxon>Pterygota</taxon>
        <taxon>Neoptera</taxon>
        <taxon>Endopterygota</taxon>
        <taxon>Coleoptera</taxon>
        <taxon>Polyphaga</taxon>
        <taxon>Cucujiformia</taxon>
        <taxon>Tenebrionidae</taxon>
        <taxon>Tenebrionidae incertae sedis</taxon>
        <taxon>Tribolium</taxon>
    </lineage>
</organism>
<dbReference type="MEROPS" id="M24.007"/>
<dbReference type="PANTHER" id="PTHR48480:SF2">
    <property type="entry name" value="PEPTIDASE D"/>
    <property type="match status" value="1"/>
</dbReference>
<comment type="cofactor">
    <cofactor evidence="1">
        <name>Mn(2+)</name>
        <dbReference type="ChEBI" id="CHEBI:29035"/>
    </cofactor>
</comment>
<keyword evidence="4 16" id="KW-0479">Metal-binding</keyword>
<evidence type="ECO:0000256" key="13">
    <source>
        <dbReference type="ARBA" id="ARBA00044284"/>
    </source>
</evidence>
<dbReference type="PROSITE" id="PS00491">
    <property type="entry name" value="PROLINE_PEPTIDASE"/>
    <property type="match status" value="1"/>
</dbReference>
<keyword evidence="5" id="KW-0378">Hydrolase</keyword>
<evidence type="ECO:0000256" key="11">
    <source>
        <dbReference type="ARBA" id="ARBA00044141"/>
    </source>
</evidence>
<dbReference type="Gene3D" id="3.40.350.10">
    <property type="entry name" value="Creatinase/prolidase N-terminal domain"/>
    <property type="match status" value="1"/>
</dbReference>
<evidence type="ECO:0000256" key="6">
    <source>
        <dbReference type="ARBA" id="ARBA00022997"/>
    </source>
</evidence>
<evidence type="ECO:0000256" key="8">
    <source>
        <dbReference type="ARBA" id="ARBA00023211"/>
    </source>
</evidence>
<evidence type="ECO:0000259" key="18">
    <source>
        <dbReference type="SMART" id="SM01011"/>
    </source>
</evidence>
<dbReference type="InterPro" id="IPR000994">
    <property type="entry name" value="Pept_M24"/>
</dbReference>
<keyword evidence="20" id="KW-1185">Reference proteome</keyword>
<keyword evidence="7" id="KW-0482">Metalloprotease</keyword>
<evidence type="ECO:0000256" key="10">
    <source>
        <dbReference type="ARBA" id="ARBA00044051"/>
    </source>
</evidence>
<gene>
    <name evidence="19" type="primary">AUGUSTUS-3.0.2_11562</name>
    <name evidence="19" type="ORF">TcasGA2_TC011562</name>
</gene>
<dbReference type="InterPro" id="IPR036005">
    <property type="entry name" value="Creatinase/aminopeptidase-like"/>
</dbReference>
<evidence type="ECO:0000256" key="1">
    <source>
        <dbReference type="ARBA" id="ARBA00001936"/>
    </source>
</evidence>
<dbReference type="EMBL" id="KQ971866">
    <property type="protein sequence ID" value="EFA12883.1"/>
    <property type="molecule type" value="Genomic_DNA"/>
</dbReference>
<sequence>MWKAAAGQQINLNDQPTEDDEWETDPDFVNDVNEQEQRWGSATIAGSGRTAGAIDMSQLRKETEEADALKKKKQLEEGASNPAFGYGGKFGIEKDRMDQSAVGHEYVAKVEKHASQKDYSAGFGGKFGIQADRVDKPYRDDSEQYSLKKIDTKVWDASKPGRLWNGPGTYEIPVELYAENRKRLIEQIHAKDPGKPVILLQGGDEIPFYDTDITYSVFRQESNFLWTFGVTEPGCFGAIDIATKKTFLFVPRFPTSYLIWRGPLPSLEDISRKYQIPNVHHKDNIASILRNLNPSVLLTLKGVNSDSNLLSREAHFEGIDKFRVNNTVLYNEIANLRVYKTDFELDVMRYVSDISSEAHRKVMRFAKPGKTEYQCEAEFLHYCYATGGCRHTSYTCICASGANGAILHYGHAAAPNNKMIEPGDLCLFDMGANYFGYCADITCTFPANGKFSPSQKLIYEAVLLTNTTVFKSLKPGVSWLEMHTLAHRVLLGELKKGGLLKGDVEAMVAAGLGGVFQPHGLGHLLGLDVHDVGGFIGAKRSDLKGAAMLRTTRELKERMVITVEPGCYFIDVLLDEALESAALSRFLVADVIKRFRGFGGVRIEDNVLITKNGAVSLTKVPRSVKEVEDWIAGKDSKTWEHKEKIEKHASQKDYVTGFGGKFGVQTDRQDKSAVGWDHIEKIEKHESQKDYVKGFGGKFGVQSDRQDKSAVGWDHHEAPQKHESQTDHKIGFGGKFGLQTDRVDKSAANFNDEPAKVGTNYTKVKPDIGDAKPKDLRAKFENMVVFSTIQGAPT</sequence>
<dbReference type="AlphaFoldDB" id="D7EJV2"/>
<reference evidence="19 20" key="2">
    <citation type="journal article" date="2010" name="Nucleic Acids Res.">
        <title>BeetleBase in 2010: revisions to provide comprehensive genomic information for Tribolium castaneum.</title>
        <authorList>
            <person name="Kim H.S."/>
            <person name="Murphy T."/>
            <person name="Xia J."/>
            <person name="Caragea D."/>
            <person name="Park Y."/>
            <person name="Beeman R.W."/>
            <person name="Lorenzen M.D."/>
            <person name="Butcher S."/>
            <person name="Manak J.R."/>
            <person name="Brown S.J."/>
        </authorList>
    </citation>
    <scope>NUCLEOTIDE SEQUENCE [LARGE SCALE GENOMIC DNA]</scope>
    <source>
        <strain evidence="19 20">Georgia GA2</strain>
    </source>
</reference>
<dbReference type="InterPro" id="IPR029149">
    <property type="entry name" value="Creatin/AminoP/Spt16_N"/>
</dbReference>
<evidence type="ECO:0000256" key="15">
    <source>
        <dbReference type="ARBA" id="ARBA00048994"/>
    </source>
</evidence>
<dbReference type="GO" id="GO:0102009">
    <property type="term" value="F:proline dipeptidase activity"/>
    <property type="evidence" value="ECO:0007669"/>
    <property type="project" value="UniProtKB-EC"/>
</dbReference>
<keyword evidence="6" id="KW-0224">Dipeptidase</keyword>
<evidence type="ECO:0000256" key="12">
    <source>
        <dbReference type="ARBA" id="ARBA00044252"/>
    </source>
</evidence>
<evidence type="ECO:0000256" key="14">
    <source>
        <dbReference type="ARBA" id="ARBA00044351"/>
    </source>
</evidence>
<dbReference type="InterPro" id="IPR052433">
    <property type="entry name" value="X-Pro_dipept-like"/>
</dbReference>
<dbReference type="GO" id="GO:0070006">
    <property type="term" value="F:metalloaminopeptidase activity"/>
    <property type="evidence" value="ECO:0007669"/>
    <property type="project" value="InterPro"/>
</dbReference>
<feature type="region of interest" description="Disordered" evidence="17">
    <location>
        <begin position="703"/>
        <end position="731"/>
    </location>
</feature>
<evidence type="ECO:0000256" key="7">
    <source>
        <dbReference type="ARBA" id="ARBA00023049"/>
    </source>
</evidence>
<feature type="compositionally biased region" description="Acidic residues" evidence="17">
    <location>
        <begin position="16"/>
        <end position="27"/>
    </location>
</feature>